<evidence type="ECO:0000256" key="7">
    <source>
        <dbReference type="ARBA" id="ARBA00023157"/>
    </source>
</evidence>
<dbReference type="GO" id="GO:0034976">
    <property type="term" value="P:response to endoplasmic reticulum stress"/>
    <property type="evidence" value="ECO:0007669"/>
    <property type="project" value="TreeGrafter"/>
</dbReference>
<dbReference type="EC" id="5.3.4.1" evidence="4"/>
<evidence type="ECO:0000256" key="9">
    <source>
        <dbReference type="ARBA" id="ARBA00023284"/>
    </source>
</evidence>
<accession>A0AA39E0U4</accession>
<dbReference type="GO" id="GO:0006457">
    <property type="term" value="P:protein folding"/>
    <property type="evidence" value="ECO:0007669"/>
    <property type="project" value="TreeGrafter"/>
</dbReference>
<evidence type="ECO:0000256" key="3">
    <source>
        <dbReference type="ARBA" id="ARBA00006347"/>
    </source>
</evidence>
<comment type="similarity">
    <text evidence="3">Belongs to the protein disulfide isomerase family.</text>
</comment>
<organism evidence="12 13">
    <name type="scientific">Vitis rotundifolia</name>
    <name type="common">Muscadine grape</name>
    <dbReference type="NCBI Taxonomy" id="103349"/>
    <lineage>
        <taxon>Eukaryota</taxon>
        <taxon>Viridiplantae</taxon>
        <taxon>Streptophyta</taxon>
        <taxon>Embryophyta</taxon>
        <taxon>Tracheophyta</taxon>
        <taxon>Spermatophyta</taxon>
        <taxon>Magnoliopsida</taxon>
        <taxon>eudicotyledons</taxon>
        <taxon>Gunneridae</taxon>
        <taxon>Pentapetalae</taxon>
        <taxon>rosids</taxon>
        <taxon>Vitales</taxon>
        <taxon>Vitaceae</taxon>
        <taxon>Viteae</taxon>
        <taxon>Vitis</taxon>
    </lineage>
</organism>
<evidence type="ECO:0000256" key="6">
    <source>
        <dbReference type="ARBA" id="ARBA00022824"/>
    </source>
</evidence>
<dbReference type="Pfam" id="PF00085">
    <property type="entry name" value="Thioredoxin"/>
    <property type="match status" value="1"/>
</dbReference>
<feature type="chain" id="PRO_5041336255" description="protein disulfide-isomerase" evidence="10">
    <location>
        <begin position="21"/>
        <end position="347"/>
    </location>
</feature>
<dbReference type="InterPro" id="IPR017937">
    <property type="entry name" value="Thioredoxin_CS"/>
</dbReference>
<dbReference type="InterPro" id="IPR013766">
    <property type="entry name" value="Thioredoxin_domain"/>
</dbReference>
<name>A0AA39E0U4_VITRO</name>
<comment type="subcellular location">
    <subcellularLocation>
        <location evidence="2">Endoplasmic reticulum lumen</location>
    </subcellularLocation>
</comment>
<keyword evidence="7" id="KW-1015">Disulfide bond</keyword>
<dbReference type="InterPro" id="IPR036249">
    <property type="entry name" value="Thioredoxin-like_sf"/>
</dbReference>
<dbReference type="PANTHER" id="PTHR18929:SF132">
    <property type="entry name" value="PROTEIN DISULFIDE-ISOMERASE A3"/>
    <property type="match status" value="1"/>
</dbReference>
<feature type="signal peptide" evidence="10">
    <location>
        <begin position="1"/>
        <end position="20"/>
    </location>
</feature>
<evidence type="ECO:0000256" key="1">
    <source>
        <dbReference type="ARBA" id="ARBA00001182"/>
    </source>
</evidence>
<comment type="caution">
    <text evidence="12">The sequence shown here is derived from an EMBL/GenBank/DDBJ whole genome shotgun (WGS) entry which is preliminary data.</text>
</comment>
<evidence type="ECO:0000313" key="12">
    <source>
        <dbReference type="EMBL" id="KAJ9703134.1"/>
    </source>
</evidence>
<evidence type="ECO:0000256" key="5">
    <source>
        <dbReference type="ARBA" id="ARBA00022729"/>
    </source>
</evidence>
<feature type="domain" description="Thioredoxin" evidence="11">
    <location>
        <begin position="27"/>
        <end position="150"/>
    </location>
</feature>
<dbReference type="GO" id="GO:0005788">
    <property type="term" value="C:endoplasmic reticulum lumen"/>
    <property type="evidence" value="ECO:0007669"/>
    <property type="project" value="UniProtKB-SubCell"/>
</dbReference>
<dbReference type="Gene3D" id="3.40.30.10">
    <property type="entry name" value="Glutaredoxin"/>
    <property type="match status" value="2"/>
</dbReference>
<evidence type="ECO:0000256" key="2">
    <source>
        <dbReference type="ARBA" id="ARBA00004319"/>
    </source>
</evidence>
<dbReference type="SUPFAM" id="SSF52833">
    <property type="entry name" value="Thioredoxin-like"/>
    <property type="match status" value="1"/>
</dbReference>
<evidence type="ECO:0000313" key="13">
    <source>
        <dbReference type="Proteomes" id="UP001168098"/>
    </source>
</evidence>
<dbReference type="PROSITE" id="PS00194">
    <property type="entry name" value="THIOREDOXIN_1"/>
    <property type="match status" value="1"/>
</dbReference>
<reference evidence="12 13" key="1">
    <citation type="journal article" date="2023" name="BMC Biotechnol.">
        <title>Vitis rotundifolia cv Carlos genome sequencing.</title>
        <authorList>
            <person name="Huff M."/>
            <person name="Hulse-Kemp A."/>
            <person name="Scheffler B."/>
            <person name="Youngblood R."/>
            <person name="Simpson S."/>
            <person name="Babiker E."/>
            <person name="Staton M."/>
        </authorList>
    </citation>
    <scope>NUCLEOTIDE SEQUENCE [LARGE SCALE GENOMIC DNA]</scope>
    <source>
        <tissue evidence="12">Leaf</tissue>
    </source>
</reference>
<sequence>MATRASICLFVLAFAFSILASSPVKILAAEDEAREFILTLVHSNFSDIVSKHDFIVVEFYAPWCGHCKKLAPEYEKAASILNSHDPPDILAKVDANDEANKELASEFKIRGKSIEEYKGPREADGIVMYLKKQSGPASAEIKSAEDASSLIFSGEGFENFTVVAGKFHLNYDFVHTSDAKFLPREESSVTGPLIMAGGGQLARWGNPYTTRIIKKEATTSSLHRTTKIPLQFFDNIKIPAAHHEFSVDFVNLNFIPYLNSGFRDMFFQKRGVIFFKEESFWRLLEPSTLSHWWEECGRHHPESLPNQASELPSIVKLPLKAIKLPFFESCLQRLLKLPSLKHLNLAS</sequence>
<gene>
    <name evidence="12" type="ORF">PVL29_004771</name>
</gene>
<keyword evidence="13" id="KW-1185">Reference proteome</keyword>
<protein>
    <recommendedName>
        <fullName evidence="4">protein disulfide-isomerase</fullName>
        <ecNumber evidence="4">5.3.4.1</ecNumber>
    </recommendedName>
</protein>
<dbReference type="PANTHER" id="PTHR18929">
    <property type="entry name" value="PROTEIN DISULFIDE ISOMERASE"/>
    <property type="match status" value="1"/>
</dbReference>
<evidence type="ECO:0000256" key="10">
    <source>
        <dbReference type="SAM" id="SignalP"/>
    </source>
</evidence>
<proteinExistence type="inferred from homology"/>
<dbReference type="Proteomes" id="UP001168098">
    <property type="component" value="Unassembled WGS sequence"/>
</dbReference>
<keyword evidence="5 10" id="KW-0732">Signal</keyword>
<keyword evidence="8" id="KW-0413">Isomerase</keyword>
<keyword evidence="9" id="KW-0676">Redox-active center</keyword>
<comment type="catalytic activity">
    <reaction evidence="1">
        <text>Catalyzes the rearrangement of -S-S- bonds in proteins.</text>
        <dbReference type="EC" id="5.3.4.1"/>
    </reaction>
</comment>
<dbReference type="GO" id="GO:0003756">
    <property type="term" value="F:protein disulfide isomerase activity"/>
    <property type="evidence" value="ECO:0007669"/>
    <property type="project" value="UniProtKB-EC"/>
</dbReference>
<dbReference type="FunFam" id="3.40.30.10:FF:000107">
    <property type="entry name" value="Protein disulfide-isomerase 5-2"/>
    <property type="match status" value="1"/>
</dbReference>
<evidence type="ECO:0000259" key="11">
    <source>
        <dbReference type="PROSITE" id="PS51352"/>
    </source>
</evidence>
<dbReference type="CDD" id="cd02961">
    <property type="entry name" value="PDI_a_family"/>
    <property type="match status" value="1"/>
</dbReference>
<dbReference type="AlphaFoldDB" id="A0AA39E0U4"/>
<evidence type="ECO:0000256" key="8">
    <source>
        <dbReference type="ARBA" id="ARBA00023235"/>
    </source>
</evidence>
<dbReference type="EMBL" id="JARBHA010000004">
    <property type="protein sequence ID" value="KAJ9703134.1"/>
    <property type="molecule type" value="Genomic_DNA"/>
</dbReference>
<keyword evidence="6" id="KW-0256">Endoplasmic reticulum</keyword>
<dbReference type="PROSITE" id="PS51352">
    <property type="entry name" value="THIOREDOXIN_2"/>
    <property type="match status" value="1"/>
</dbReference>
<evidence type="ECO:0000256" key="4">
    <source>
        <dbReference type="ARBA" id="ARBA00012723"/>
    </source>
</evidence>